<comment type="caution">
    <text evidence="1">The sequence shown here is derived from an EMBL/GenBank/DDBJ whole genome shotgun (WGS) entry which is preliminary data.</text>
</comment>
<dbReference type="AlphaFoldDB" id="A0A3M7P9X0"/>
<organism evidence="1 2">
    <name type="scientific">Brachionus plicatilis</name>
    <name type="common">Marine rotifer</name>
    <name type="synonym">Brachionus muelleri</name>
    <dbReference type="NCBI Taxonomy" id="10195"/>
    <lineage>
        <taxon>Eukaryota</taxon>
        <taxon>Metazoa</taxon>
        <taxon>Spiralia</taxon>
        <taxon>Gnathifera</taxon>
        <taxon>Rotifera</taxon>
        <taxon>Eurotatoria</taxon>
        <taxon>Monogononta</taxon>
        <taxon>Pseudotrocha</taxon>
        <taxon>Ploima</taxon>
        <taxon>Brachionidae</taxon>
        <taxon>Brachionus</taxon>
    </lineage>
</organism>
<protein>
    <submittedName>
        <fullName evidence="1">Uncharacterized protein</fullName>
    </submittedName>
</protein>
<accession>A0A3M7P9X0</accession>
<evidence type="ECO:0000313" key="2">
    <source>
        <dbReference type="Proteomes" id="UP000276133"/>
    </source>
</evidence>
<reference evidence="1 2" key="1">
    <citation type="journal article" date="2018" name="Sci. Rep.">
        <title>Genomic signatures of local adaptation to the degree of environmental predictability in rotifers.</title>
        <authorList>
            <person name="Franch-Gras L."/>
            <person name="Hahn C."/>
            <person name="Garcia-Roger E.M."/>
            <person name="Carmona M.J."/>
            <person name="Serra M."/>
            <person name="Gomez A."/>
        </authorList>
    </citation>
    <scope>NUCLEOTIDE SEQUENCE [LARGE SCALE GENOMIC DNA]</scope>
    <source>
        <strain evidence="1">HYR1</strain>
    </source>
</reference>
<proteinExistence type="predicted"/>
<name>A0A3M7P9X0_BRAPC</name>
<sequence>MRKRHDFIFGTRKVSSSGTIISSLEGIPFNKEDFIQVSIRAI</sequence>
<keyword evidence="2" id="KW-1185">Reference proteome</keyword>
<gene>
    <name evidence="1" type="ORF">BpHYR1_004554</name>
</gene>
<evidence type="ECO:0000313" key="1">
    <source>
        <dbReference type="EMBL" id="RMZ95858.1"/>
    </source>
</evidence>
<dbReference type="EMBL" id="REGN01012328">
    <property type="protein sequence ID" value="RMZ95858.1"/>
    <property type="molecule type" value="Genomic_DNA"/>
</dbReference>
<dbReference type="Proteomes" id="UP000276133">
    <property type="component" value="Unassembled WGS sequence"/>
</dbReference>